<evidence type="ECO:0008006" key="4">
    <source>
        <dbReference type="Google" id="ProtNLM"/>
    </source>
</evidence>
<feature type="compositionally biased region" description="Polar residues" evidence="1">
    <location>
        <begin position="1"/>
        <end position="10"/>
    </location>
</feature>
<sequence length="229" mass="25586">KPSSPKTIVRQSEKSSRSQDEFERNMKVLIENIRSLSKYEQGKEAPSNLYQSMSRMSAPLERIAIDSTNLDTYLTIFNSLFSIYQPALIDSFIETLPQALVCVLADRQHCGWQADVTSIVSSALNEQVLSVISSLKAEACMSTSSLRMADSTMAQLSSLQEMLTNVLSSDLPLYLLSDNFLALWNSFMDMAIPPLMSFMSDFTLNTLQTPVDFLKLGLQFGIEIPTLDQ</sequence>
<feature type="compositionally biased region" description="Basic and acidic residues" evidence="1">
    <location>
        <begin position="11"/>
        <end position="21"/>
    </location>
</feature>
<dbReference type="Proteomes" id="UP001529510">
    <property type="component" value="Unassembled WGS sequence"/>
</dbReference>
<protein>
    <recommendedName>
        <fullName evidence="4">Stereocilin</fullName>
    </recommendedName>
</protein>
<evidence type="ECO:0000256" key="1">
    <source>
        <dbReference type="SAM" id="MobiDB-lite"/>
    </source>
</evidence>
<feature type="region of interest" description="Disordered" evidence="1">
    <location>
        <begin position="1"/>
        <end position="21"/>
    </location>
</feature>
<comment type="caution">
    <text evidence="2">The sequence shown here is derived from an EMBL/GenBank/DDBJ whole genome shotgun (WGS) entry which is preliminary data.</text>
</comment>
<keyword evidence="3" id="KW-1185">Reference proteome</keyword>
<proteinExistence type="predicted"/>
<gene>
    <name evidence="2" type="ORF">M9458_016146</name>
</gene>
<evidence type="ECO:0000313" key="2">
    <source>
        <dbReference type="EMBL" id="KAL0189047.1"/>
    </source>
</evidence>
<name>A0ABD0QS83_CIRMR</name>
<evidence type="ECO:0000313" key="3">
    <source>
        <dbReference type="Proteomes" id="UP001529510"/>
    </source>
</evidence>
<dbReference type="AlphaFoldDB" id="A0ABD0QS83"/>
<feature type="non-terminal residue" evidence="2">
    <location>
        <position position="1"/>
    </location>
</feature>
<reference evidence="2 3" key="1">
    <citation type="submission" date="2024-05" db="EMBL/GenBank/DDBJ databases">
        <title>Genome sequencing and assembly of Indian major carp, Cirrhinus mrigala (Hamilton, 1822).</title>
        <authorList>
            <person name="Mohindra V."/>
            <person name="Chowdhury L.M."/>
            <person name="Lal K."/>
            <person name="Jena J.K."/>
        </authorList>
    </citation>
    <scope>NUCLEOTIDE SEQUENCE [LARGE SCALE GENOMIC DNA]</scope>
    <source>
        <strain evidence="2">CM1030</strain>
        <tissue evidence="2">Blood</tissue>
    </source>
</reference>
<dbReference type="EMBL" id="JAMKFB020000007">
    <property type="protein sequence ID" value="KAL0189047.1"/>
    <property type="molecule type" value="Genomic_DNA"/>
</dbReference>
<organism evidence="2 3">
    <name type="scientific">Cirrhinus mrigala</name>
    <name type="common">Mrigala</name>
    <dbReference type="NCBI Taxonomy" id="683832"/>
    <lineage>
        <taxon>Eukaryota</taxon>
        <taxon>Metazoa</taxon>
        <taxon>Chordata</taxon>
        <taxon>Craniata</taxon>
        <taxon>Vertebrata</taxon>
        <taxon>Euteleostomi</taxon>
        <taxon>Actinopterygii</taxon>
        <taxon>Neopterygii</taxon>
        <taxon>Teleostei</taxon>
        <taxon>Ostariophysi</taxon>
        <taxon>Cypriniformes</taxon>
        <taxon>Cyprinidae</taxon>
        <taxon>Labeoninae</taxon>
        <taxon>Labeonini</taxon>
        <taxon>Cirrhinus</taxon>
    </lineage>
</organism>
<feature type="non-terminal residue" evidence="2">
    <location>
        <position position="229"/>
    </location>
</feature>
<accession>A0ABD0QS83</accession>